<dbReference type="Proteomes" id="UP000694393">
    <property type="component" value="Unplaced"/>
</dbReference>
<reference evidence="1" key="2">
    <citation type="submission" date="2025-09" db="UniProtKB">
        <authorList>
            <consortium name="Ensembl"/>
        </authorList>
    </citation>
    <scope>IDENTIFICATION</scope>
</reference>
<evidence type="ECO:0000313" key="1">
    <source>
        <dbReference type="Ensembl" id="ENSPCEP00000022782.1"/>
    </source>
</evidence>
<organism evidence="1 2">
    <name type="scientific">Pelusios castaneus</name>
    <name type="common">West African mud turtle</name>
    <dbReference type="NCBI Taxonomy" id="367368"/>
    <lineage>
        <taxon>Eukaryota</taxon>
        <taxon>Metazoa</taxon>
        <taxon>Chordata</taxon>
        <taxon>Craniata</taxon>
        <taxon>Vertebrata</taxon>
        <taxon>Euteleostomi</taxon>
        <taxon>Archelosauria</taxon>
        <taxon>Testudinata</taxon>
        <taxon>Testudines</taxon>
        <taxon>Pleurodira</taxon>
        <taxon>Pelomedusidae</taxon>
        <taxon>Pelusios</taxon>
    </lineage>
</organism>
<dbReference type="InterPro" id="IPR038800">
    <property type="entry name" value="CCDC17"/>
</dbReference>
<protein>
    <recommendedName>
        <fullName evidence="3">Coiled-coil domain containing 17</fullName>
    </recommendedName>
</protein>
<accession>A0A8C8SMB3</accession>
<dbReference type="PANTHER" id="PTHR33820:SF4">
    <property type="entry name" value="COILED-COIL DOMAIN-CONTAINING PROTEIN 17"/>
    <property type="match status" value="1"/>
</dbReference>
<sequence>ECVRGGWGVYFVPLEALGLCSVRKSASTPGSPWLGEALSDTDCQAPDSSLLPLRALHVAYLRGGGSDPAVLAQMYDLQLEATALERAARSPDGALGTPHAGCMERYLLRLQASSPLLSGFLSPGSLELQRAHMTEMAQLHAEIGALRRDAERMQPHRAGRRSPPMLPPPVAPPLPSPPPLPLVLVTCLFSLPRRAGFVIFYDFLLGLDPTFFQVCLVAGLYRNGQEMGKPTPLPITYCQMGHSPPYVTDGLRGNSAILSAKQPVPRVWPSTSIALVTELQASGGFDAYGLEIQHLAPRGWAKINLFDQLHQLLSGRWKIPVRLLPVQSGLAMEQMNGIPQAGKAELYLRVVNARDADMQSMAKIDPGNASVYRYPPTVSGSPPECD</sequence>
<evidence type="ECO:0008006" key="3">
    <source>
        <dbReference type="Google" id="ProtNLM"/>
    </source>
</evidence>
<proteinExistence type="predicted"/>
<keyword evidence="2" id="KW-1185">Reference proteome</keyword>
<reference evidence="1" key="1">
    <citation type="submission" date="2025-08" db="UniProtKB">
        <authorList>
            <consortium name="Ensembl"/>
        </authorList>
    </citation>
    <scope>IDENTIFICATION</scope>
</reference>
<dbReference type="Ensembl" id="ENSPCET00000023542.1">
    <property type="protein sequence ID" value="ENSPCEP00000022782.1"/>
    <property type="gene ID" value="ENSPCEG00000017358.1"/>
</dbReference>
<dbReference type="PANTHER" id="PTHR33820">
    <property type="entry name" value="COILED-COIL DOMAIN-CONTAINING PROTEIN 17"/>
    <property type="match status" value="1"/>
</dbReference>
<evidence type="ECO:0000313" key="2">
    <source>
        <dbReference type="Proteomes" id="UP000694393"/>
    </source>
</evidence>
<dbReference type="AlphaFoldDB" id="A0A8C8SMB3"/>
<name>A0A8C8SMB3_9SAUR</name>